<feature type="region of interest" description="Disordered" evidence="1">
    <location>
        <begin position="64"/>
        <end position="101"/>
    </location>
</feature>
<dbReference type="Proteomes" id="UP000799291">
    <property type="component" value="Unassembled WGS sequence"/>
</dbReference>
<name>A0A6G1IRJ3_9PLEO</name>
<evidence type="ECO:0000313" key="2">
    <source>
        <dbReference type="EMBL" id="KAF2680866.1"/>
    </source>
</evidence>
<accession>A0A6G1IRJ3</accession>
<feature type="region of interest" description="Disordered" evidence="1">
    <location>
        <begin position="1"/>
        <end position="31"/>
    </location>
</feature>
<protein>
    <submittedName>
        <fullName evidence="2">Uncharacterized protein</fullName>
    </submittedName>
</protein>
<dbReference type="EMBL" id="MU005594">
    <property type="protein sequence ID" value="KAF2680866.1"/>
    <property type="molecule type" value="Genomic_DNA"/>
</dbReference>
<reference evidence="2" key="1">
    <citation type="journal article" date="2020" name="Stud. Mycol.">
        <title>101 Dothideomycetes genomes: a test case for predicting lifestyles and emergence of pathogens.</title>
        <authorList>
            <person name="Haridas S."/>
            <person name="Albert R."/>
            <person name="Binder M."/>
            <person name="Bloem J."/>
            <person name="Labutti K."/>
            <person name="Salamov A."/>
            <person name="Andreopoulos B."/>
            <person name="Baker S."/>
            <person name="Barry K."/>
            <person name="Bills G."/>
            <person name="Bluhm B."/>
            <person name="Cannon C."/>
            <person name="Castanera R."/>
            <person name="Culley D."/>
            <person name="Daum C."/>
            <person name="Ezra D."/>
            <person name="Gonzalez J."/>
            <person name="Henrissat B."/>
            <person name="Kuo A."/>
            <person name="Liang C."/>
            <person name="Lipzen A."/>
            <person name="Lutzoni F."/>
            <person name="Magnuson J."/>
            <person name="Mondo S."/>
            <person name="Nolan M."/>
            <person name="Ohm R."/>
            <person name="Pangilinan J."/>
            <person name="Park H.-J."/>
            <person name="Ramirez L."/>
            <person name="Alfaro M."/>
            <person name="Sun H."/>
            <person name="Tritt A."/>
            <person name="Yoshinaga Y."/>
            <person name="Zwiers L.-H."/>
            <person name="Turgeon B."/>
            <person name="Goodwin S."/>
            <person name="Spatafora J."/>
            <person name="Crous P."/>
            <person name="Grigoriev I."/>
        </authorList>
    </citation>
    <scope>NUCLEOTIDE SEQUENCE</scope>
    <source>
        <strain evidence="2">CBS 122367</strain>
    </source>
</reference>
<organism evidence="2 3">
    <name type="scientific">Lentithecium fluviatile CBS 122367</name>
    <dbReference type="NCBI Taxonomy" id="1168545"/>
    <lineage>
        <taxon>Eukaryota</taxon>
        <taxon>Fungi</taxon>
        <taxon>Dikarya</taxon>
        <taxon>Ascomycota</taxon>
        <taxon>Pezizomycotina</taxon>
        <taxon>Dothideomycetes</taxon>
        <taxon>Pleosporomycetidae</taxon>
        <taxon>Pleosporales</taxon>
        <taxon>Massarineae</taxon>
        <taxon>Lentitheciaceae</taxon>
        <taxon>Lentithecium</taxon>
    </lineage>
</organism>
<keyword evidence="3" id="KW-1185">Reference proteome</keyword>
<sequence>MWSDLCHGRRRRERASASLEGISDTSPVGSHSSAFPNLCLQAGTFMYSLVATGNYLWIVQTSLSSSMAPKQQREREASPPLPEPNRRGAGPHRNLEAASGTALSLASADAYHDFRVHSRPRRLSSIALLDTHPNQPIHQILIHLKGLSP</sequence>
<proteinExistence type="predicted"/>
<gene>
    <name evidence="2" type="ORF">K458DRAFT_407010</name>
</gene>
<evidence type="ECO:0000256" key="1">
    <source>
        <dbReference type="SAM" id="MobiDB-lite"/>
    </source>
</evidence>
<evidence type="ECO:0000313" key="3">
    <source>
        <dbReference type="Proteomes" id="UP000799291"/>
    </source>
</evidence>
<dbReference type="AlphaFoldDB" id="A0A6G1IRJ3"/>